<accession>A0A3P1WY57</accession>
<evidence type="ECO:0000313" key="3">
    <source>
        <dbReference type="Proteomes" id="UP000280935"/>
    </source>
</evidence>
<feature type="transmembrane region" description="Helical" evidence="1">
    <location>
        <begin position="39"/>
        <end position="59"/>
    </location>
</feature>
<protein>
    <submittedName>
        <fullName evidence="2">Uncharacterized protein</fullName>
    </submittedName>
</protein>
<reference evidence="2 3" key="1">
    <citation type="submission" date="2018-11" db="EMBL/GenBank/DDBJ databases">
        <title>Genomes From Bacteria Associated with the Canine Oral Cavity: a Test Case for Automated Genome-Based Taxonomic Assignment.</title>
        <authorList>
            <person name="Coil D.A."/>
            <person name="Jospin G."/>
            <person name="Darling A.E."/>
            <person name="Wallis C."/>
            <person name="Davis I.J."/>
            <person name="Harris S."/>
            <person name="Eisen J.A."/>
            <person name="Holcombe L.J."/>
            <person name="O'Flynn C."/>
        </authorList>
    </citation>
    <scope>NUCLEOTIDE SEQUENCE [LARGE SCALE GENOMIC DNA]</scope>
    <source>
        <strain evidence="2 3">OH2822_COT-296</strain>
    </source>
</reference>
<proteinExistence type="predicted"/>
<feature type="transmembrane region" description="Helical" evidence="1">
    <location>
        <begin position="12"/>
        <end position="33"/>
    </location>
</feature>
<organism evidence="2 3">
    <name type="scientific">Arachnia propionica</name>
    <dbReference type="NCBI Taxonomy" id="1750"/>
    <lineage>
        <taxon>Bacteria</taxon>
        <taxon>Bacillati</taxon>
        <taxon>Actinomycetota</taxon>
        <taxon>Actinomycetes</taxon>
        <taxon>Propionibacteriales</taxon>
        <taxon>Propionibacteriaceae</taxon>
        <taxon>Arachnia</taxon>
    </lineage>
</organism>
<comment type="caution">
    <text evidence="2">The sequence shown here is derived from an EMBL/GenBank/DDBJ whole genome shotgun (WGS) entry which is preliminary data.</text>
</comment>
<evidence type="ECO:0000256" key="1">
    <source>
        <dbReference type="SAM" id="Phobius"/>
    </source>
</evidence>
<keyword evidence="1" id="KW-1133">Transmembrane helix</keyword>
<evidence type="ECO:0000313" key="2">
    <source>
        <dbReference type="EMBL" id="RRD50996.1"/>
    </source>
</evidence>
<dbReference type="EMBL" id="RQYT01000003">
    <property type="protein sequence ID" value="RRD50996.1"/>
    <property type="molecule type" value="Genomic_DNA"/>
</dbReference>
<keyword evidence="1" id="KW-0812">Transmembrane</keyword>
<sequence length="67" mass="7503">MRARRPWYDKPATHASCAAVGIVALLLLAALAAQHRISWWWLLAPTPVFAIPWAGRLVARRSRRNGS</sequence>
<keyword evidence="1" id="KW-0472">Membrane</keyword>
<dbReference type="AlphaFoldDB" id="A0A3P1WY57"/>
<dbReference type="RefSeq" id="WP_125226944.1">
    <property type="nucleotide sequence ID" value="NZ_RQYT01000003.1"/>
</dbReference>
<dbReference type="Proteomes" id="UP000280935">
    <property type="component" value="Unassembled WGS sequence"/>
</dbReference>
<gene>
    <name evidence="2" type="ORF">EII35_02810</name>
</gene>
<name>A0A3P1WY57_9ACTN</name>